<evidence type="ECO:0000259" key="7">
    <source>
        <dbReference type="PROSITE" id="PS50059"/>
    </source>
</evidence>
<evidence type="ECO:0000256" key="4">
    <source>
        <dbReference type="ARBA" id="ARBA00023235"/>
    </source>
</evidence>
<dbReference type="PROSITE" id="PS50059">
    <property type="entry name" value="FKBP_PPIASE"/>
    <property type="match status" value="1"/>
</dbReference>
<dbReference type="FunFam" id="3.10.50.40:FF:000006">
    <property type="entry name" value="Peptidyl-prolyl cis-trans isomerase"/>
    <property type="match status" value="1"/>
</dbReference>
<dbReference type="GO" id="GO:0003755">
    <property type="term" value="F:peptidyl-prolyl cis-trans isomerase activity"/>
    <property type="evidence" value="ECO:0007669"/>
    <property type="project" value="UniProtKB-KW"/>
</dbReference>
<evidence type="ECO:0000256" key="6">
    <source>
        <dbReference type="SAM" id="SignalP"/>
    </source>
</evidence>
<dbReference type="OMA" id="VHMHYTG"/>
<dbReference type="EMBL" id="KK114963">
    <property type="protein sequence ID" value="KFM63793.1"/>
    <property type="molecule type" value="Genomic_DNA"/>
</dbReference>
<sequence length="146" mass="16251">MKYILYTVFFACVLSSLIVLVTNEDNKATTKVKKLQIGVKKRIEGCEKKSKKGDILHMHYKGTLEDGTEFDNSYKRGEPLSFTLGSGQVIRGWDQGLLKMCEGEKRKLVIPPDLGYGSAGVPPTIPGDATLVFEVELVKIERKSEL</sequence>
<organism evidence="8 9">
    <name type="scientific">Stegodyphus mimosarum</name>
    <name type="common">African social velvet spider</name>
    <dbReference type="NCBI Taxonomy" id="407821"/>
    <lineage>
        <taxon>Eukaryota</taxon>
        <taxon>Metazoa</taxon>
        <taxon>Ecdysozoa</taxon>
        <taxon>Arthropoda</taxon>
        <taxon>Chelicerata</taxon>
        <taxon>Arachnida</taxon>
        <taxon>Araneae</taxon>
        <taxon>Araneomorphae</taxon>
        <taxon>Entelegynae</taxon>
        <taxon>Eresoidea</taxon>
        <taxon>Eresidae</taxon>
        <taxon>Stegodyphus</taxon>
    </lineage>
</organism>
<gene>
    <name evidence="8" type="ORF">X975_01319</name>
</gene>
<evidence type="ECO:0000313" key="8">
    <source>
        <dbReference type="EMBL" id="KFM63793.1"/>
    </source>
</evidence>
<dbReference type="InterPro" id="IPR044609">
    <property type="entry name" value="FKBP2/11"/>
</dbReference>
<keyword evidence="9" id="KW-1185">Reference proteome</keyword>
<dbReference type="InterPro" id="IPR001179">
    <property type="entry name" value="PPIase_FKBP_dom"/>
</dbReference>
<evidence type="ECO:0000256" key="5">
    <source>
        <dbReference type="PROSITE-ProRule" id="PRU00277"/>
    </source>
</evidence>
<dbReference type="OrthoDB" id="77911at2759"/>
<accession>A0A087TFA4</accession>
<dbReference type="EC" id="5.2.1.8" evidence="2 5"/>
<feature type="non-terminal residue" evidence="8">
    <location>
        <position position="146"/>
    </location>
</feature>
<feature type="chain" id="PRO_5001829597" description="peptidylprolyl isomerase" evidence="6">
    <location>
        <begin position="24"/>
        <end position="146"/>
    </location>
</feature>
<keyword evidence="3 5" id="KW-0697">Rotamase</keyword>
<dbReference type="Pfam" id="PF00254">
    <property type="entry name" value="FKBP_C"/>
    <property type="match status" value="1"/>
</dbReference>
<proteinExistence type="predicted"/>
<dbReference type="SUPFAM" id="SSF54534">
    <property type="entry name" value="FKBP-like"/>
    <property type="match status" value="1"/>
</dbReference>
<dbReference type="AlphaFoldDB" id="A0A087TFA4"/>
<dbReference type="Gene3D" id="3.10.50.40">
    <property type="match status" value="1"/>
</dbReference>
<reference evidence="8 9" key="1">
    <citation type="submission" date="2013-11" db="EMBL/GenBank/DDBJ databases">
        <title>Genome sequencing of Stegodyphus mimosarum.</title>
        <authorList>
            <person name="Bechsgaard J."/>
        </authorList>
    </citation>
    <scope>NUCLEOTIDE SEQUENCE [LARGE SCALE GENOMIC DNA]</scope>
</reference>
<dbReference type="STRING" id="407821.A0A087TFA4"/>
<dbReference type="GO" id="GO:0005783">
    <property type="term" value="C:endoplasmic reticulum"/>
    <property type="evidence" value="ECO:0007669"/>
    <property type="project" value="TreeGrafter"/>
</dbReference>
<feature type="signal peptide" evidence="6">
    <location>
        <begin position="1"/>
        <end position="23"/>
    </location>
</feature>
<protein>
    <recommendedName>
        <fullName evidence="2 5">peptidylprolyl isomerase</fullName>
        <ecNumber evidence="2 5">5.2.1.8</ecNumber>
    </recommendedName>
</protein>
<feature type="domain" description="PPIase FKBP-type" evidence="7">
    <location>
        <begin position="53"/>
        <end position="141"/>
    </location>
</feature>
<keyword evidence="4 5" id="KW-0413">Isomerase</keyword>
<dbReference type="Proteomes" id="UP000054359">
    <property type="component" value="Unassembled WGS sequence"/>
</dbReference>
<evidence type="ECO:0000313" key="9">
    <source>
        <dbReference type="Proteomes" id="UP000054359"/>
    </source>
</evidence>
<evidence type="ECO:0000256" key="2">
    <source>
        <dbReference type="ARBA" id="ARBA00013194"/>
    </source>
</evidence>
<dbReference type="PANTHER" id="PTHR45779">
    <property type="entry name" value="PEPTIDYLPROLYL ISOMERASE"/>
    <property type="match status" value="1"/>
</dbReference>
<evidence type="ECO:0000256" key="3">
    <source>
        <dbReference type="ARBA" id="ARBA00023110"/>
    </source>
</evidence>
<name>A0A087TFA4_STEMI</name>
<dbReference type="PANTHER" id="PTHR45779:SF7">
    <property type="entry name" value="PEPTIDYLPROLYL ISOMERASE"/>
    <property type="match status" value="1"/>
</dbReference>
<keyword evidence="6" id="KW-0732">Signal</keyword>
<evidence type="ECO:0000256" key="1">
    <source>
        <dbReference type="ARBA" id="ARBA00000971"/>
    </source>
</evidence>
<comment type="catalytic activity">
    <reaction evidence="1 5">
        <text>[protein]-peptidylproline (omega=180) = [protein]-peptidylproline (omega=0)</text>
        <dbReference type="Rhea" id="RHEA:16237"/>
        <dbReference type="Rhea" id="RHEA-COMP:10747"/>
        <dbReference type="Rhea" id="RHEA-COMP:10748"/>
        <dbReference type="ChEBI" id="CHEBI:83833"/>
        <dbReference type="ChEBI" id="CHEBI:83834"/>
        <dbReference type="EC" id="5.2.1.8"/>
    </reaction>
</comment>
<dbReference type="InterPro" id="IPR046357">
    <property type="entry name" value="PPIase_dom_sf"/>
</dbReference>